<protein>
    <recommendedName>
        <fullName evidence="3">Ferritin-like domain-containing protein</fullName>
    </recommendedName>
</protein>
<dbReference type="InterPro" id="IPR012347">
    <property type="entry name" value="Ferritin-like"/>
</dbReference>
<dbReference type="InterPro" id="IPR009078">
    <property type="entry name" value="Ferritin-like_SF"/>
</dbReference>
<name>A0ABV8MN49_9NEIS</name>
<evidence type="ECO:0008006" key="3">
    <source>
        <dbReference type="Google" id="ProtNLM"/>
    </source>
</evidence>
<sequence>MKLETPSDSDAPPVLHEATSVMTLHPGDCGVEQWMRQFAPVQAARFRCGQPVPPWLREDGPLRRALVRELSFRAYAKDLAAHSLCHLAALAPNTEEREYFVTYLVDETRHAAGFRQRLIDLAGPVDELTTLQSEAAGNDRNQVLFPLDIWSREILEGRLDYLGGVAMVALLFDAVLSPLDGFGESTWHSFDPVSADLLGSADRAQTRHLAVCANILRAHLLHHPQDWPTLARFVADGLTRCRELPVAALMLERAAQYQLGLDSHRYCLGEAEFEFGLRLADSSPAQRVALALERADTALTSRLTHIGLITAMRPN</sequence>
<accession>A0ABV8MN49</accession>
<dbReference type="EMBL" id="JBHSBU010000001">
    <property type="protein sequence ID" value="MFC4158501.1"/>
    <property type="molecule type" value="Genomic_DNA"/>
</dbReference>
<evidence type="ECO:0000313" key="2">
    <source>
        <dbReference type="Proteomes" id="UP001595791"/>
    </source>
</evidence>
<organism evidence="1 2">
    <name type="scientific">Chitinimonas lacunae</name>
    <dbReference type="NCBI Taxonomy" id="1963018"/>
    <lineage>
        <taxon>Bacteria</taxon>
        <taxon>Pseudomonadati</taxon>
        <taxon>Pseudomonadota</taxon>
        <taxon>Betaproteobacteria</taxon>
        <taxon>Neisseriales</taxon>
        <taxon>Chitinibacteraceae</taxon>
        <taxon>Chitinimonas</taxon>
    </lineage>
</organism>
<dbReference type="RefSeq" id="WP_378161241.1">
    <property type="nucleotide sequence ID" value="NZ_JBHSBU010000001.1"/>
</dbReference>
<proteinExistence type="predicted"/>
<dbReference type="Proteomes" id="UP001595791">
    <property type="component" value="Unassembled WGS sequence"/>
</dbReference>
<dbReference type="SUPFAM" id="SSF47240">
    <property type="entry name" value="Ferritin-like"/>
    <property type="match status" value="1"/>
</dbReference>
<gene>
    <name evidence="1" type="ORF">ACFOW7_03905</name>
</gene>
<evidence type="ECO:0000313" key="1">
    <source>
        <dbReference type="EMBL" id="MFC4158501.1"/>
    </source>
</evidence>
<dbReference type="Gene3D" id="1.20.1260.10">
    <property type="match status" value="1"/>
</dbReference>
<comment type="caution">
    <text evidence="1">The sequence shown here is derived from an EMBL/GenBank/DDBJ whole genome shotgun (WGS) entry which is preliminary data.</text>
</comment>
<keyword evidence="2" id="KW-1185">Reference proteome</keyword>
<reference evidence="2" key="1">
    <citation type="journal article" date="2019" name="Int. J. Syst. Evol. Microbiol.">
        <title>The Global Catalogue of Microorganisms (GCM) 10K type strain sequencing project: providing services to taxonomists for standard genome sequencing and annotation.</title>
        <authorList>
            <consortium name="The Broad Institute Genomics Platform"/>
            <consortium name="The Broad Institute Genome Sequencing Center for Infectious Disease"/>
            <person name="Wu L."/>
            <person name="Ma J."/>
        </authorList>
    </citation>
    <scope>NUCLEOTIDE SEQUENCE [LARGE SCALE GENOMIC DNA]</scope>
    <source>
        <strain evidence="2">LMG 29894</strain>
    </source>
</reference>